<name>A0ABW6UR08_9ACTN</name>
<keyword evidence="3" id="KW-0560">Oxidoreductase</keyword>
<evidence type="ECO:0000256" key="1">
    <source>
        <dbReference type="ARBA" id="ARBA00022485"/>
    </source>
</evidence>
<proteinExistence type="predicted"/>
<comment type="caution">
    <text evidence="7">The sequence shown here is derived from an EMBL/GenBank/DDBJ whole genome shotgun (WGS) entry which is preliminary data.</text>
</comment>
<keyword evidence="2" id="KW-0479">Metal-binding</keyword>
<dbReference type="InterPro" id="IPR006657">
    <property type="entry name" value="MoPterin_dinucl-bd_dom"/>
</dbReference>
<dbReference type="CDD" id="cd02762">
    <property type="entry name" value="MopB_1"/>
    <property type="match status" value="1"/>
</dbReference>
<dbReference type="InterPro" id="IPR006963">
    <property type="entry name" value="Mopterin_OxRdtase_4Fe-4S_dom"/>
</dbReference>
<dbReference type="Pfam" id="PF04879">
    <property type="entry name" value="Molybdop_Fe4S4"/>
    <property type="match status" value="1"/>
</dbReference>
<evidence type="ECO:0000313" key="8">
    <source>
        <dbReference type="Proteomes" id="UP001602058"/>
    </source>
</evidence>
<dbReference type="InterPro" id="IPR006656">
    <property type="entry name" value="Mopterin_OxRdtase"/>
</dbReference>
<evidence type="ECO:0000256" key="3">
    <source>
        <dbReference type="ARBA" id="ARBA00023002"/>
    </source>
</evidence>
<dbReference type="PANTHER" id="PTHR43105:SF9">
    <property type="entry name" value="NADPH-FE(3+) OXIDOREDUCTASE SUBUNIT ALPHA"/>
    <property type="match status" value="1"/>
</dbReference>
<feature type="domain" description="4Fe-4S Mo/W bis-MGD-type" evidence="6">
    <location>
        <begin position="2"/>
        <end position="58"/>
    </location>
</feature>
<dbReference type="PANTHER" id="PTHR43105">
    <property type="entry name" value="RESPIRATORY NITRATE REDUCTASE"/>
    <property type="match status" value="1"/>
</dbReference>
<evidence type="ECO:0000256" key="5">
    <source>
        <dbReference type="ARBA" id="ARBA00023014"/>
    </source>
</evidence>
<dbReference type="PROSITE" id="PS51669">
    <property type="entry name" value="4FE4S_MOW_BIS_MGD"/>
    <property type="match status" value="1"/>
</dbReference>
<dbReference type="SUPFAM" id="SSF53706">
    <property type="entry name" value="Formate dehydrogenase/DMSO reductase, domains 1-3"/>
    <property type="match status" value="1"/>
</dbReference>
<evidence type="ECO:0000256" key="4">
    <source>
        <dbReference type="ARBA" id="ARBA00023004"/>
    </source>
</evidence>
<sequence length="746" mass="78380">MPSTALRICPLCEATCGLTLTIEGARVTGARGDRHDVFSKGFICPKGASFGAADADPDRLRTPLVRKDGTLREATWEEAFDAVAAGLRPVVEAHGPHAVGVVLGNPNVHTVAGALYPPVLLAGLGTRSLFTASTLDQMPKHVSSGLLYGDAGAIPVPDLDRTDHLLLLGANPLESNGSLCTAPDFPGRLKALKARGGTLTVVDPRRTRTAELADRHVALRPGTDALLLAAMAHVLFEEKLVDLGQLAPHVQGVDELAHAIEEFTPEAVADACDVDAGTVRALAHELADAPTAAVYGRIGSCTVPHGTLASWLVDVLNILTGNLDRPGGALFPLSATDKTPRPAGPGRGFQLGRWRSRVSGHPEAKGELPLSALAEEIDTATDEGTPVRALIAVAANPVLSAPDGDRLDTALGSLDFMVGVDPYLNETSRHAHVILPPPPPAQAPHFDFAFNTLAVRNQARYSPAAVPLEDGRMPETEILARLVLAATGMHGADPSAVDAMVIDQTLGKAVKEAHSPVHGRDPRELAAALTGDTGPERRLDMMLRLGPYGDGFGVRADGLNLAKLLAHPHGIDLGPLRPRLPQPLKTVSGKVELLPQPIADDLPRLRQSLRERPDGLVLVGRRHLRSNNSWMHNVPALTGGTNRCTLHLHPEDAQRLGIADGDAVRIKGAGGEVTAPAEVTDGIRRGVVSLPHGWGHDRPGTRMSHAALDPGVNVNQLLDGSRLDPLSGNAVLNGVPVDVAPSAATL</sequence>
<keyword evidence="8" id="KW-1185">Reference proteome</keyword>
<protein>
    <submittedName>
        <fullName evidence="7">Molybdopterin oxidoreductase family protein</fullName>
    </submittedName>
</protein>
<dbReference type="CDD" id="cd02782">
    <property type="entry name" value="MopB_CT_1"/>
    <property type="match status" value="1"/>
</dbReference>
<dbReference type="Proteomes" id="UP001602058">
    <property type="component" value="Unassembled WGS sequence"/>
</dbReference>
<dbReference type="Pfam" id="PF00384">
    <property type="entry name" value="Molybdopterin"/>
    <property type="match status" value="1"/>
</dbReference>
<keyword evidence="5" id="KW-0411">Iron-sulfur</keyword>
<dbReference type="EMBL" id="JBIAWJ010000021">
    <property type="protein sequence ID" value="MFF4525899.1"/>
    <property type="molecule type" value="Genomic_DNA"/>
</dbReference>
<evidence type="ECO:0000256" key="2">
    <source>
        <dbReference type="ARBA" id="ARBA00022723"/>
    </source>
</evidence>
<dbReference type="Gene3D" id="3.40.50.740">
    <property type="match status" value="1"/>
</dbReference>
<dbReference type="SMART" id="SM00926">
    <property type="entry name" value="Molybdop_Fe4S4"/>
    <property type="match status" value="1"/>
</dbReference>
<dbReference type="Gene3D" id="2.20.25.90">
    <property type="entry name" value="ADC-like domains"/>
    <property type="match status" value="1"/>
</dbReference>
<accession>A0ABW6UR08</accession>
<keyword evidence="4" id="KW-0408">Iron</keyword>
<organism evidence="7 8">
    <name type="scientific">Streptomyces bluensis</name>
    <dbReference type="NCBI Taxonomy" id="33897"/>
    <lineage>
        <taxon>Bacteria</taxon>
        <taxon>Bacillati</taxon>
        <taxon>Actinomycetota</taxon>
        <taxon>Actinomycetes</taxon>
        <taxon>Kitasatosporales</taxon>
        <taxon>Streptomycetaceae</taxon>
        <taxon>Streptomyces</taxon>
    </lineage>
</organism>
<dbReference type="InterPro" id="IPR050123">
    <property type="entry name" value="Prok_molybdopt-oxidoreductase"/>
</dbReference>
<dbReference type="Gene3D" id="2.40.40.20">
    <property type="match status" value="1"/>
</dbReference>
<dbReference type="Pfam" id="PF01568">
    <property type="entry name" value="Molydop_binding"/>
    <property type="match status" value="1"/>
</dbReference>
<keyword evidence="1" id="KW-0004">4Fe-4S</keyword>
<gene>
    <name evidence="7" type="ORF">ACFY1D_31380</name>
</gene>
<dbReference type="RefSeq" id="WP_387891349.1">
    <property type="nucleotide sequence ID" value="NZ_JBIAWJ010000021.1"/>
</dbReference>
<reference evidence="7 8" key="1">
    <citation type="submission" date="2024-10" db="EMBL/GenBank/DDBJ databases">
        <title>The Natural Products Discovery Center: Release of the First 8490 Sequenced Strains for Exploring Actinobacteria Biosynthetic Diversity.</title>
        <authorList>
            <person name="Kalkreuter E."/>
            <person name="Kautsar S.A."/>
            <person name="Yang D."/>
            <person name="Bader C.D."/>
            <person name="Teijaro C.N."/>
            <person name="Fluegel L."/>
            <person name="Davis C.M."/>
            <person name="Simpson J.R."/>
            <person name="Lauterbach L."/>
            <person name="Steele A.D."/>
            <person name="Gui C."/>
            <person name="Meng S."/>
            <person name="Li G."/>
            <person name="Viehrig K."/>
            <person name="Ye F."/>
            <person name="Su P."/>
            <person name="Kiefer A.F."/>
            <person name="Nichols A."/>
            <person name="Cepeda A.J."/>
            <person name="Yan W."/>
            <person name="Fan B."/>
            <person name="Jiang Y."/>
            <person name="Adhikari A."/>
            <person name="Zheng C.-J."/>
            <person name="Schuster L."/>
            <person name="Cowan T.M."/>
            <person name="Smanski M.J."/>
            <person name="Chevrette M.G."/>
            <person name="De Carvalho L.P.S."/>
            <person name="Shen B."/>
        </authorList>
    </citation>
    <scope>NUCLEOTIDE SEQUENCE [LARGE SCALE GENOMIC DNA]</scope>
    <source>
        <strain evidence="7 8">NPDC001390</strain>
    </source>
</reference>
<dbReference type="Gene3D" id="3.40.228.10">
    <property type="entry name" value="Dimethylsulfoxide Reductase, domain 2"/>
    <property type="match status" value="1"/>
</dbReference>
<evidence type="ECO:0000313" key="7">
    <source>
        <dbReference type="EMBL" id="MFF4525899.1"/>
    </source>
</evidence>
<evidence type="ECO:0000259" key="6">
    <source>
        <dbReference type="PROSITE" id="PS51669"/>
    </source>
</evidence>